<gene>
    <name evidence="4" type="ORF">N7494_002175</name>
</gene>
<dbReference type="GO" id="GO:0005744">
    <property type="term" value="C:TIM23 mitochondrial import inner membrane translocase complex"/>
    <property type="evidence" value="ECO:0007669"/>
    <property type="project" value="UniProtKB-UniRule"/>
</dbReference>
<feature type="compositionally biased region" description="Polar residues" evidence="2">
    <location>
        <begin position="453"/>
        <end position="464"/>
    </location>
</feature>
<comment type="function">
    <text evidence="1">Essential component of the TIM23 complex, a complex that mediates the translocation of transit peptide-containing proteins across the mitochondrial inner membrane.</text>
</comment>
<evidence type="ECO:0000256" key="2">
    <source>
        <dbReference type="SAM" id="MobiDB-lite"/>
    </source>
</evidence>
<keyword evidence="1" id="KW-0811">Translocation</keyword>
<feature type="compositionally biased region" description="Polar residues" evidence="2">
    <location>
        <begin position="488"/>
        <end position="504"/>
    </location>
</feature>
<evidence type="ECO:0000313" key="5">
    <source>
        <dbReference type="Proteomes" id="UP001220324"/>
    </source>
</evidence>
<feature type="compositionally biased region" description="Basic residues" evidence="2">
    <location>
        <begin position="366"/>
        <end position="376"/>
    </location>
</feature>
<dbReference type="InterPro" id="IPR004274">
    <property type="entry name" value="FCP1_dom"/>
</dbReference>
<feature type="domain" description="FCP1 homology" evidence="3">
    <location>
        <begin position="92"/>
        <end position="288"/>
    </location>
</feature>
<keyword evidence="1" id="KW-0809">Transit peptide</keyword>
<evidence type="ECO:0000259" key="3">
    <source>
        <dbReference type="PROSITE" id="PS50969"/>
    </source>
</evidence>
<feature type="region of interest" description="Disordered" evidence="2">
    <location>
        <begin position="52"/>
        <end position="78"/>
    </location>
</feature>
<dbReference type="GO" id="GO:0015031">
    <property type="term" value="P:protein transport"/>
    <property type="evidence" value="ECO:0007669"/>
    <property type="project" value="UniProtKB-KW"/>
</dbReference>
<dbReference type="PROSITE" id="PS50969">
    <property type="entry name" value="FCP1"/>
    <property type="match status" value="1"/>
</dbReference>
<dbReference type="Proteomes" id="UP001220324">
    <property type="component" value="Unassembled WGS sequence"/>
</dbReference>
<dbReference type="Pfam" id="PF03031">
    <property type="entry name" value="NIF"/>
    <property type="match status" value="1"/>
</dbReference>
<feature type="region of interest" description="Disordered" evidence="2">
    <location>
        <begin position="334"/>
        <end position="353"/>
    </location>
</feature>
<sequence length="548" mass="60813">MDMNPMGQHIDATTGMPFTNPQYFMNNSIPPFPMMPFNPMQAFQGMQPMSTMAGPAAQLSQRERQRSSTPPMTVPTPKKTYIQQACGKPQQGPKRPLLVILDLNGTLICRKHRKLPPVFAERPGLKHFLDELFQNYSVMIWTSSKPPTLSAIVKLLFPSKAHKRKLVACWGRDKFGLSNRQYNAKLQVYKQLHKVWNDQDIQLAYPGNCPKKKGPALQEGQNENNAAPKLQFPAGHRWDQTNTVLIDDSKLKALSEPYNILEVPEFTNDPNIDESTLFQKVLARLDVLSHHDDVSKVLRVWEERQTQQNCKTLDLDISPEMAPELDDDLDLSEDGGAKLPTVLPTTGQKPPGVTYTEAEKKAFKKARKAEKKAKKKEAKEREDVKQAAAAARHAAAASVPSLDEVTVTNPKNSEIPSEEAAKGPKLNRKARKRRREAAELQNTTLPGLGSVLPTPSAQIPSQSRYKFRAREPIASAPEDAEMTDIPVDSSSPAAFTNPDPSSAVHSAAEDLPVFKSNSRHRSISPATSEGSTNSLLDRLEVGLGMRKD</sequence>
<dbReference type="InterPro" id="IPR036412">
    <property type="entry name" value="HAD-like_sf"/>
</dbReference>
<comment type="subcellular location">
    <subcellularLocation>
        <location evidence="1">Mitochondrion inner membrane</location>
        <topology evidence="1">Single-pass membrane protein</topology>
    </subcellularLocation>
</comment>
<feature type="compositionally biased region" description="Low complexity" evidence="2">
    <location>
        <begin position="69"/>
        <end position="78"/>
    </location>
</feature>
<keyword evidence="1" id="KW-0496">Mitochondrion</keyword>
<feature type="compositionally biased region" description="Polar residues" evidence="2">
    <location>
        <begin position="406"/>
        <end position="415"/>
    </location>
</feature>
<dbReference type="PANTHER" id="PTHR12210">
    <property type="entry name" value="DULLARD PROTEIN PHOSPHATASE"/>
    <property type="match status" value="1"/>
</dbReference>
<dbReference type="InterPro" id="IPR050365">
    <property type="entry name" value="TIM50"/>
</dbReference>
<accession>A0AAD6D359</accession>
<protein>
    <recommendedName>
        <fullName evidence="1">Mitochondrial import inner membrane translocase subunit TIM50</fullName>
    </recommendedName>
</protein>
<keyword evidence="1" id="KW-0653">Protein transport</keyword>
<feature type="compositionally biased region" description="Basic residues" evidence="2">
    <location>
        <begin position="425"/>
        <end position="435"/>
    </location>
</feature>
<organism evidence="4 5">
    <name type="scientific">Penicillium frequentans</name>
    <dbReference type="NCBI Taxonomy" id="3151616"/>
    <lineage>
        <taxon>Eukaryota</taxon>
        <taxon>Fungi</taxon>
        <taxon>Dikarya</taxon>
        <taxon>Ascomycota</taxon>
        <taxon>Pezizomycotina</taxon>
        <taxon>Eurotiomycetes</taxon>
        <taxon>Eurotiomycetidae</taxon>
        <taxon>Eurotiales</taxon>
        <taxon>Aspergillaceae</taxon>
        <taxon>Penicillium</taxon>
    </lineage>
</organism>
<name>A0AAD6D359_9EURO</name>
<dbReference type="EMBL" id="JAQIZZ010000002">
    <property type="protein sequence ID" value="KAJ5552797.1"/>
    <property type="molecule type" value="Genomic_DNA"/>
</dbReference>
<keyword evidence="1" id="KW-0813">Transport</keyword>
<dbReference type="AlphaFoldDB" id="A0AAD6D359"/>
<dbReference type="SMART" id="SM00577">
    <property type="entry name" value="CPDc"/>
    <property type="match status" value="1"/>
</dbReference>
<evidence type="ECO:0000256" key="1">
    <source>
        <dbReference type="RuleBase" id="RU365079"/>
    </source>
</evidence>
<comment type="similarity">
    <text evidence="1">Belongs to the TIM50 family.</text>
</comment>
<proteinExistence type="inferred from homology"/>
<dbReference type="InterPro" id="IPR023214">
    <property type="entry name" value="HAD_sf"/>
</dbReference>
<comment type="subunit">
    <text evidence="1">Component of the TIM23 complex.</text>
</comment>
<evidence type="ECO:0000313" key="4">
    <source>
        <dbReference type="EMBL" id="KAJ5552797.1"/>
    </source>
</evidence>
<feature type="compositionally biased region" description="Low complexity" evidence="2">
    <location>
        <begin position="387"/>
        <end position="397"/>
    </location>
</feature>
<reference evidence="4 5" key="1">
    <citation type="journal article" date="2023" name="IMA Fungus">
        <title>Comparative genomic study of the Penicillium genus elucidates a diverse pangenome and 15 lateral gene transfer events.</title>
        <authorList>
            <person name="Petersen C."/>
            <person name="Sorensen T."/>
            <person name="Nielsen M.R."/>
            <person name="Sondergaard T.E."/>
            <person name="Sorensen J.L."/>
            <person name="Fitzpatrick D.A."/>
            <person name="Frisvad J.C."/>
            <person name="Nielsen K.L."/>
        </authorList>
    </citation>
    <scope>NUCLEOTIDE SEQUENCE [LARGE SCALE GENOMIC DNA]</scope>
    <source>
        <strain evidence="4 5">IBT 35679</strain>
    </source>
</reference>
<dbReference type="Gene3D" id="3.40.50.1000">
    <property type="entry name" value="HAD superfamily/HAD-like"/>
    <property type="match status" value="1"/>
</dbReference>
<comment type="caution">
    <text evidence="4">The sequence shown here is derived from an EMBL/GenBank/DDBJ whole genome shotgun (WGS) entry which is preliminary data.</text>
</comment>
<feature type="compositionally biased region" description="Polar residues" evidence="2">
    <location>
        <begin position="524"/>
        <end position="535"/>
    </location>
</feature>
<feature type="region of interest" description="Disordered" evidence="2">
    <location>
        <begin position="366"/>
        <end position="548"/>
    </location>
</feature>
<dbReference type="SUPFAM" id="SSF56784">
    <property type="entry name" value="HAD-like"/>
    <property type="match status" value="1"/>
</dbReference>
<keyword evidence="5" id="KW-1185">Reference proteome</keyword>
<feature type="compositionally biased region" description="Basic and acidic residues" evidence="2">
    <location>
        <begin position="537"/>
        <end position="548"/>
    </location>
</feature>